<gene>
    <name evidence="2" type="ORF">SAMN05661093_06221</name>
</gene>
<dbReference type="Pfam" id="PF17648">
    <property type="entry name" value="Luciferase"/>
    <property type="match status" value="1"/>
</dbReference>
<dbReference type="EMBL" id="FWXV01000005">
    <property type="protein sequence ID" value="SMD19620.1"/>
    <property type="molecule type" value="Genomic_DNA"/>
</dbReference>
<dbReference type="PANTHER" id="PTHR38695:SF1">
    <property type="entry name" value="AMINO ACID PERMEASE_ SLC12A DOMAIN-CONTAINING PROTEIN"/>
    <property type="match status" value="1"/>
</dbReference>
<evidence type="ECO:0000259" key="1">
    <source>
        <dbReference type="Pfam" id="PF17648"/>
    </source>
</evidence>
<dbReference type="OrthoDB" id="822427at2"/>
<dbReference type="Proteomes" id="UP000192674">
    <property type="component" value="Unassembled WGS sequence"/>
</dbReference>
<proteinExistence type="predicted"/>
<dbReference type="InterPro" id="IPR048273">
    <property type="entry name" value="Luciferase"/>
</dbReference>
<dbReference type="AlphaFoldDB" id="A0A1Y5XX44"/>
<dbReference type="InterPro" id="IPR040841">
    <property type="entry name" value="Luciferase_dom"/>
</dbReference>
<accession>A0A1Y5XX44</accession>
<organism evidence="2 3">
    <name type="scientific">Kibdelosporangium aridum</name>
    <dbReference type="NCBI Taxonomy" id="2030"/>
    <lineage>
        <taxon>Bacteria</taxon>
        <taxon>Bacillati</taxon>
        <taxon>Actinomycetota</taxon>
        <taxon>Actinomycetes</taxon>
        <taxon>Pseudonocardiales</taxon>
        <taxon>Pseudonocardiaceae</taxon>
        <taxon>Kibdelosporangium</taxon>
    </lineage>
</organism>
<evidence type="ECO:0000313" key="3">
    <source>
        <dbReference type="Proteomes" id="UP000192674"/>
    </source>
</evidence>
<dbReference type="PANTHER" id="PTHR38695">
    <property type="entry name" value="AMINO ACID PERMEASE_ SLC12A DOMAIN-CONTAINING PROTEIN"/>
    <property type="match status" value="1"/>
</dbReference>
<name>A0A1Y5XX44_KIBAR</name>
<reference evidence="2 3" key="1">
    <citation type="submission" date="2017-04" db="EMBL/GenBank/DDBJ databases">
        <authorList>
            <person name="Afonso C.L."/>
            <person name="Miller P.J."/>
            <person name="Scott M.A."/>
            <person name="Spackman E."/>
            <person name="Goraichik I."/>
            <person name="Dimitrov K.M."/>
            <person name="Suarez D.L."/>
            <person name="Swayne D.E."/>
        </authorList>
    </citation>
    <scope>NUCLEOTIDE SEQUENCE [LARGE SCALE GENOMIC DNA]</scope>
    <source>
        <strain evidence="2 3">DSM 43828</strain>
    </source>
</reference>
<evidence type="ECO:0000313" key="2">
    <source>
        <dbReference type="EMBL" id="SMD19620.1"/>
    </source>
</evidence>
<protein>
    <recommendedName>
        <fullName evidence="1">Luciferase domain-containing protein</fullName>
    </recommendedName>
</protein>
<feature type="domain" description="Luciferase" evidence="1">
    <location>
        <begin position="107"/>
        <end position="169"/>
    </location>
</feature>
<keyword evidence="3" id="KW-1185">Reference proteome</keyword>
<sequence>MTMPTLPIRLGQRPKTGPEVPHVQLTQLGPQAIRDELTQWMSGRFPATVTGPSEISDPAKMRPWIAATFPDAPVAEDIPVEKATALFLDGVHPAPGAVLLPPSLTLEFAHIHPDGSLHVALSAEDRHEVLDKGWGEPHPLFSPQVNVVMVYSPRTSEELHVVQTVLEASYRYAVAEPVAIRA</sequence>